<evidence type="ECO:0000313" key="3">
    <source>
        <dbReference type="Proteomes" id="UP001497482"/>
    </source>
</evidence>
<reference evidence="2 3" key="1">
    <citation type="submission" date="2024-04" db="EMBL/GenBank/DDBJ databases">
        <authorList>
            <person name="Waldvogel A.-M."/>
            <person name="Schoenle A."/>
        </authorList>
    </citation>
    <scope>NUCLEOTIDE SEQUENCE [LARGE SCALE GENOMIC DNA]</scope>
</reference>
<name>A0AAV2J5B5_KNICA</name>
<evidence type="ECO:0000256" key="1">
    <source>
        <dbReference type="SAM" id="MobiDB-lite"/>
    </source>
</evidence>
<evidence type="ECO:0000313" key="2">
    <source>
        <dbReference type="EMBL" id="CAL1571721.1"/>
    </source>
</evidence>
<accession>A0AAV2J5B5</accession>
<protein>
    <submittedName>
        <fullName evidence="2">Uncharacterized protein</fullName>
    </submittedName>
</protein>
<keyword evidence="3" id="KW-1185">Reference proteome</keyword>
<dbReference type="Proteomes" id="UP001497482">
    <property type="component" value="Chromosome 10"/>
</dbReference>
<dbReference type="AlphaFoldDB" id="A0AAV2J5B5"/>
<gene>
    <name evidence="2" type="ORF">KC01_LOCUS3815</name>
</gene>
<sequence>MSQGLHLLGHKEKILEYKYKPDADQSENENIEGPAEEVQRETDPVDNDEPAAPLQPADANEGEEDRGPEVHSCPQATADVHLQFPGPANIPVPAATSCPCSRSLLATSGAFLGNGP</sequence>
<proteinExistence type="predicted"/>
<organism evidence="2 3">
    <name type="scientific">Knipowitschia caucasica</name>
    <name type="common">Caucasian dwarf goby</name>
    <name type="synonym">Pomatoschistus caucasicus</name>
    <dbReference type="NCBI Taxonomy" id="637954"/>
    <lineage>
        <taxon>Eukaryota</taxon>
        <taxon>Metazoa</taxon>
        <taxon>Chordata</taxon>
        <taxon>Craniata</taxon>
        <taxon>Vertebrata</taxon>
        <taxon>Euteleostomi</taxon>
        <taxon>Actinopterygii</taxon>
        <taxon>Neopterygii</taxon>
        <taxon>Teleostei</taxon>
        <taxon>Neoteleostei</taxon>
        <taxon>Acanthomorphata</taxon>
        <taxon>Gobiaria</taxon>
        <taxon>Gobiiformes</taxon>
        <taxon>Gobioidei</taxon>
        <taxon>Gobiidae</taxon>
        <taxon>Gobiinae</taxon>
        <taxon>Knipowitschia</taxon>
    </lineage>
</organism>
<feature type="region of interest" description="Disordered" evidence="1">
    <location>
        <begin position="18"/>
        <end position="79"/>
    </location>
</feature>
<dbReference type="EMBL" id="OZ035832">
    <property type="protein sequence ID" value="CAL1571721.1"/>
    <property type="molecule type" value="Genomic_DNA"/>
</dbReference>